<dbReference type="Pfam" id="PF00005">
    <property type="entry name" value="ABC_tran"/>
    <property type="match status" value="1"/>
</dbReference>
<evidence type="ECO:0000259" key="6">
    <source>
        <dbReference type="PROSITE" id="PS50893"/>
    </source>
</evidence>
<evidence type="ECO:0000313" key="8">
    <source>
        <dbReference type="Proteomes" id="UP000622707"/>
    </source>
</evidence>
<dbReference type="PROSITE" id="PS50893">
    <property type="entry name" value="ABC_TRANSPORTER_2"/>
    <property type="match status" value="1"/>
</dbReference>
<dbReference type="InterPro" id="IPR017871">
    <property type="entry name" value="ABC_transporter-like_CS"/>
</dbReference>
<proteinExistence type="inferred from homology"/>
<dbReference type="SUPFAM" id="SSF52540">
    <property type="entry name" value="P-loop containing nucleoside triphosphate hydrolases"/>
    <property type="match status" value="1"/>
</dbReference>
<evidence type="ECO:0000256" key="4">
    <source>
        <dbReference type="ARBA" id="ARBA00022741"/>
    </source>
</evidence>
<dbReference type="InterPro" id="IPR003593">
    <property type="entry name" value="AAA+_ATPase"/>
</dbReference>
<feature type="domain" description="ABC transporter" evidence="6">
    <location>
        <begin position="4"/>
        <end position="232"/>
    </location>
</feature>
<keyword evidence="2" id="KW-0813">Transport</keyword>
<comment type="caution">
    <text evidence="7">The sequence shown here is derived from an EMBL/GenBank/DDBJ whole genome shotgun (WGS) entry which is preliminary data.</text>
</comment>
<keyword evidence="3" id="KW-1003">Cell membrane</keyword>
<keyword evidence="4" id="KW-0547">Nucleotide-binding</keyword>
<protein>
    <submittedName>
        <fullName evidence="7">ABC transporter ATP-binding protein</fullName>
    </submittedName>
</protein>
<organism evidence="7 8">
    <name type="scientific">Ramlibacter alkalitolerans</name>
    <dbReference type="NCBI Taxonomy" id="2039631"/>
    <lineage>
        <taxon>Bacteria</taxon>
        <taxon>Pseudomonadati</taxon>
        <taxon>Pseudomonadota</taxon>
        <taxon>Betaproteobacteria</taxon>
        <taxon>Burkholderiales</taxon>
        <taxon>Comamonadaceae</taxon>
        <taxon>Ramlibacter</taxon>
    </lineage>
</organism>
<name>A0ABS1JRI5_9BURK</name>
<dbReference type="GO" id="GO:0005524">
    <property type="term" value="F:ATP binding"/>
    <property type="evidence" value="ECO:0007669"/>
    <property type="project" value="UniProtKB-KW"/>
</dbReference>
<dbReference type="InterPro" id="IPR027417">
    <property type="entry name" value="P-loop_NTPase"/>
</dbReference>
<dbReference type="EMBL" id="JAEQND010000009">
    <property type="protein sequence ID" value="MBL0426761.1"/>
    <property type="molecule type" value="Genomic_DNA"/>
</dbReference>
<dbReference type="SMART" id="SM00382">
    <property type="entry name" value="AAA"/>
    <property type="match status" value="1"/>
</dbReference>
<dbReference type="RefSeq" id="WP_201691082.1">
    <property type="nucleotide sequence ID" value="NZ_JAEQND010000009.1"/>
</dbReference>
<dbReference type="Gene3D" id="3.40.50.300">
    <property type="entry name" value="P-loop containing nucleotide triphosphate hydrolases"/>
    <property type="match status" value="1"/>
</dbReference>
<dbReference type="PANTHER" id="PTHR42788">
    <property type="entry name" value="TAURINE IMPORT ATP-BINDING PROTEIN-RELATED"/>
    <property type="match status" value="1"/>
</dbReference>
<comment type="similarity">
    <text evidence="1">Belongs to the ABC transporter superfamily.</text>
</comment>
<keyword evidence="3" id="KW-0472">Membrane</keyword>
<dbReference type="Proteomes" id="UP000622707">
    <property type="component" value="Unassembled WGS sequence"/>
</dbReference>
<evidence type="ECO:0000313" key="7">
    <source>
        <dbReference type="EMBL" id="MBL0426761.1"/>
    </source>
</evidence>
<evidence type="ECO:0000256" key="5">
    <source>
        <dbReference type="ARBA" id="ARBA00022840"/>
    </source>
</evidence>
<keyword evidence="5 7" id="KW-0067">ATP-binding</keyword>
<evidence type="ECO:0000256" key="2">
    <source>
        <dbReference type="ARBA" id="ARBA00022448"/>
    </source>
</evidence>
<dbReference type="PROSITE" id="PS00211">
    <property type="entry name" value="ABC_TRANSPORTER_1"/>
    <property type="match status" value="1"/>
</dbReference>
<reference evidence="7 8" key="1">
    <citation type="journal article" date="2017" name="Int. J. Syst. Evol. Microbiol.">
        <title>Ramlibacter alkalitolerans sp. nov., alkali-tolerant bacterium isolated from soil of ginseng.</title>
        <authorList>
            <person name="Lee D.H."/>
            <person name="Cha C.J."/>
        </authorList>
    </citation>
    <scope>NUCLEOTIDE SEQUENCE [LARGE SCALE GENOMIC DNA]</scope>
    <source>
        <strain evidence="7 8">KACC 19305</strain>
    </source>
</reference>
<evidence type="ECO:0000256" key="1">
    <source>
        <dbReference type="ARBA" id="ARBA00005417"/>
    </source>
</evidence>
<gene>
    <name evidence="7" type="ORF">JI746_16735</name>
</gene>
<keyword evidence="8" id="KW-1185">Reference proteome</keyword>
<dbReference type="PANTHER" id="PTHR42788:SF13">
    <property type="entry name" value="ALIPHATIC SULFONATES IMPORT ATP-BINDING PROTEIN SSUB"/>
    <property type="match status" value="1"/>
</dbReference>
<sequence length="273" mass="29495">MSLLSLRGVRFAFPGWPPTVEGADLEVAQGAFHCLVGRSGCGKTTLLKLAAGLLHPDAGEVVFRGRRRDAIGTDIGFVFQSPNLLEWQRVIDNVLLPVSLHHRPTAEETAQALQWLEQLGLAAHARKYPRQLSGGQQSRVALARALILRPALLLLDEPFAALDAITREELQRDLLQMCGTLGTTVLFVTHDIAEAVYLADRIDVVEGGRIVQEIAVGLPQRTPATRTSAAFAQACAGVRAALHLEEPVIPAQAGIQDALGARLRGHDGRRVVQ</sequence>
<evidence type="ECO:0000256" key="3">
    <source>
        <dbReference type="ARBA" id="ARBA00022475"/>
    </source>
</evidence>
<accession>A0ABS1JRI5</accession>
<dbReference type="InterPro" id="IPR050166">
    <property type="entry name" value="ABC_transporter_ATP-bind"/>
</dbReference>
<dbReference type="InterPro" id="IPR003439">
    <property type="entry name" value="ABC_transporter-like_ATP-bd"/>
</dbReference>